<dbReference type="PANTHER" id="PTHR31677:SF146">
    <property type="entry name" value="ETHYLENE-RESPONSIVE TRANSCRIPTION FACTOR ESR2"/>
    <property type="match status" value="1"/>
</dbReference>
<dbReference type="Gramene" id="ESR51500">
    <property type="protein sequence ID" value="ESR51500"/>
    <property type="gene ID" value="CICLE_v10031612mg"/>
</dbReference>
<feature type="region of interest" description="Disordered" evidence="8">
    <location>
        <begin position="1"/>
        <end position="50"/>
    </location>
</feature>
<name>V4TIM5_CITCL</name>
<dbReference type="GO" id="GO:0003677">
    <property type="term" value="F:DNA binding"/>
    <property type="evidence" value="ECO:0007669"/>
    <property type="project" value="UniProtKB-KW"/>
</dbReference>
<feature type="compositionally biased region" description="Low complexity" evidence="8">
    <location>
        <begin position="208"/>
        <end position="228"/>
    </location>
</feature>
<dbReference type="eggNOG" id="ENOG502S3GJ">
    <property type="taxonomic scope" value="Eukaryota"/>
</dbReference>
<keyword evidence="3" id="KW-0805">Transcription regulation</keyword>
<dbReference type="InterPro" id="IPR001471">
    <property type="entry name" value="AP2/ERF_dom"/>
</dbReference>
<dbReference type="AlphaFoldDB" id="V4TIM5"/>
<dbReference type="PROSITE" id="PS51032">
    <property type="entry name" value="AP2_ERF"/>
    <property type="match status" value="1"/>
</dbReference>
<dbReference type="GO" id="GO:0003700">
    <property type="term" value="F:DNA-binding transcription factor activity"/>
    <property type="evidence" value="ECO:0007669"/>
    <property type="project" value="InterPro"/>
</dbReference>
<proteinExistence type="inferred from homology"/>
<evidence type="ECO:0000256" key="2">
    <source>
        <dbReference type="ARBA" id="ARBA00022745"/>
    </source>
</evidence>
<feature type="compositionally biased region" description="Low complexity" evidence="8">
    <location>
        <begin position="174"/>
        <end position="188"/>
    </location>
</feature>
<dbReference type="Proteomes" id="UP000030687">
    <property type="component" value="Unassembled WGS sequence"/>
</dbReference>
<dbReference type="InterPro" id="IPR036955">
    <property type="entry name" value="AP2/ERF_dom_sf"/>
</dbReference>
<evidence type="ECO:0000256" key="3">
    <source>
        <dbReference type="ARBA" id="ARBA00023015"/>
    </source>
</evidence>
<evidence type="ECO:0000256" key="8">
    <source>
        <dbReference type="SAM" id="MobiDB-lite"/>
    </source>
</evidence>
<dbReference type="KEGG" id="cic:CICLE_v10031612mg"/>
<evidence type="ECO:0000256" key="7">
    <source>
        <dbReference type="ARBA" id="ARBA00024343"/>
    </source>
</evidence>
<evidence type="ECO:0000313" key="10">
    <source>
        <dbReference type="EMBL" id="ESR51500.1"/>
    </source>
</evidence>
<dbReference type="OMA" id="WPPFANS"/>
<organism evidence="10 11">
    <name type="scientific">Citrus clementina</name>
    <name type="common">Clementine</name>
    <name type="synonym">Citrus deliciosa x Citrus sinensis</name>
    <dbReference type="NCBI Taxonomy" id="85681"/>
    <lineage>
        <taxon>Eukaryota</taxon>
        <taxon>Viridiplantae</taxon>
        <taxon>Streptophyta</taxon>
        <taxon>Embryophyta</taxon>
        <taxon>Tracheophyta</taxon>
        <taxon>Spermatophyta</taxon>
        <taxon>Magnoliopsida</taxon>
        <taxon>eudicotyledons</taxon>
        <taxon>Gunneridae</taxon>
        <taxon>Pentapetalae</taxon>
        <taxon>rosids</taxon>
        <taxon>malvids</taxon>
        <taxon>Sapindales</taxon>
        <taxon>Rutaceae</taxon>
        <taxon>Aurantioideae</taxon>
        <taxon>Citrus</taxon>
    </lineage>
</organism>
<gene>
    <name evidence="10" type="ORF">CICLE_v10031612mg</name>
</gene>
<evidence type="ECO:0000256" key="1">
    <source>
        <dbReference type="ARBA" id="ARBA00004123"/>
    </source>
</evidence>
<evidence type="ECO:0000256" key="5">
    <source>
        <dbReference type="ARBA" id="ARBA00023163"/>
    </source>
</evidence>
<evidence type="ECO:0000256" key="6">
    <source>
        <dbReference type="ARBA" id="ARBA00023242"/>
    </source>
</evidence>
<dbReference type="EMBL" id="KI536726">
    <property type="protein sequence ID" value="ESR51500.1"/>
    <property type="molecule type" value="Genomic_DNA"/>
</dbReference>
<keyword evidence="11" id="KW-1185">Reference proteome</keyword>
<sequence>MEEALRRLNGMPQMPESETSKKNTSTTSNSNKRSLKETGGNVSGTTMRYRGVRRRPWGRYAAEIRDPQSKERRWLGTFDTAEEAACAYDCAARAMRGMKARTNFVYPAVATEAPPHHFIPPFNFSKQSQPSVRAFHTARPFMNPPSFANPVPEEKNSALNLLLLRDLLSNSSSSSSSSSFYTPTTAAAAPPPPHQPLYSFDQQLPFISNNSSSSPTTTSASSSSGTGAFPMNPTYNHQQQGFHNTTGTTAATVVSSTNATKLVDDHMEFFPQEPSNSGLLQEIIQGFFPEPTSKSNKSCDDDFTKPSSNDYCTQAMNSITAPLVSDMSVNMKRASGIKVEPSAVGGFYFDSQGQVGGVGGGGQPSLQNEFGNFNEVITGSQFQSQAVLYGNNELPLNLPLCPESISDDMFQFHQYPELMSAFTARVQNA</sequence>
<feature type="region of interest" description="Disordered" evidence="8">
    <location>
        <begin position="174"/>
        <end position="243"/>
    </location>
</feature>
<reference evidence="10 11" key="1">
    <citation type="submission" date="2013-10" db="EMBL/GenBank/DDBJ databases">
        <authorList>
            <consortium name="International Citrus Genome Consortium"/>
            <person name="Jenkins J."/>
            <person name="Schmutz J."/>
            <person name="Prochnik S."/>
            <person name="Rokhsar D."/>
            <person name="Gmitter F."/>
            <person name="Ollitrault P."/>
            <person name="Machado M."/>
            <person name="Talon M."/>
            <person name="Wincker P."/>
            <person name="Jaillon O."/>
            <person name="Morgante M."/>
        </authorList>
    </citation>
    <scope>NUCLEOTIDE SEQUENCE</scope>
    <source>
        <strain evidence="11">cv. Clemenules</strain>
    </source>
</reference>
<protein>
    <recommendedName>
        <fullName evidence="9">AP2/ERF domain-containing protein</fullName>
    </recommendedName>
</protein>
<dbReference type="SUPFAM" id="SSF54171">
    <property type="entry name" value="DNA-binding domain"/>
    <property type="match status" value="1"/>
</dbReference>
<feature type="compositionally biased region" description="Polar residues" evidence="8">
    <location>
        <begin position="233"/>
        <end position="243"/>
    </location>
</feature>
<dbReference type="FunFam" id="3.30.730.10:FF:000001">
    <property type="entry name" value="Ethylene-responsive transcription factor 2"/>
    <property type="match status" value="1"/>
</dbReference>
<dbReference type="CDD" id="cd00018">
    <property type="entry name" value="AP2"/>
    <property type="match status" value="1"/>
</dbReference>
<keyword evidence="5" id="KW-0804">Transcription</keyword>
<feature type="compositionally biased region" description="Low complexity" evidence="8">
    <location>
        <begin position="22"/>
        <end position="32"/>
    </location>
</feature>
<evidence type="ECO:0000256" key="4">
    <source>
        <dbReference type="ARBA" id="ARBA00023125"/>
    </source>
</evidence>
<dbReference type="GO" id="GO:0005634">
    <property type="term" value="C:nucleus"/>
    <property type="evidence" value="ECO:0007669"/>
    <property type="project" value="UniProtKB-SubCell"/>
</dbReference>
<dbReference type="FunCoup" id="V4TIM5">
    <property type="interactions" value="17"/>
</dbReference>
<keyword evidence="6" id="KW-0539">Nucleus</keyword>
<dbReference type="OrthoDB" id="1902708at2759"/>
<dbReference type="PRINTS" id="PR00367">
    <property type="entry name" value="ETHRSPELEMNT"/>
</dbReference>
<dbReference type="Gene3D" id="3.30.730.10">
    <property type="entry name" value="AP2/ERF domain"/>
    <property type="match status" value="1"/>
</dbReference>
<comment type="subcellular location">
    <subcellularLocation>
        <location evidence="1">Nucleus</location>
    </subcellularLocation>
</comment>
<evidence type="ECO:0000313" key="11">
    <source>
        <dbReference type="Proteomes" id="UP000030687"/>
    </source>
</evidence>
<dbReference type="InParanoid" id="V4TIM5"/>
<keyword evidence="2" id="KW-0936">Ethylene signaling pathway</keyword>
<dbReference type="InterPro" id="IPR016177">
    <property type="entry name" value="DNA-bd_dom_sf"/>
</dbReference>
<evidence type="ECO:0000259" key="9">
    <source>
        <dbReference type="PROSITE" id="PS51032"/>
    </source>
</evidence>
<dbReference type="PANTHER" id="PTHR31677">
    <property type="entry name" value="AP2 DOMAIN CLASS TRANSCRIPTION FACTOR"/>
    <property type="match status" value="1"/>
</dbReference>
<dbReference type="STRING" id="85681.V4TIM5"/>
<dbReference type="SMART" id="SM00380">
    <property type="entry name" value="AP2"/>
    <property type="match status" value="1"/>
</dbReference>
<dbReference type="Pfam" id="PF00847">
    <property type="entry name" value="AP2"/>
    <property type="match status" value="1"/>
</dbReference>
<feature type="domain" description="AP2/ERF" evidence="9">
    <location>
        <begin position="48"/>
        <end position="105"/>
    </location>
</feature>
<comment type="similarity">
    <text evidence="7">Belongs to the AP2/ERF transcription factor family. ERF subfamily.</text>
</comment>
<keyword evidence="4" id="KW-0238">DNA-binding</keyword>
<dbReference type="GO" id="GO:0009873">
    <property type="term" value="P:ethylene-activated signaling pathway"/>
    <property type="evidence" value="ECO:0007669"/>
    <property type="project" value="UniProtKB-KW"/>
</dbReference>
<accession>V4TIM5</accession>